<comment type="catalytic activity">
    <reaction evidence="7">
        <text>(R)-lactate + 2 Fe(III)-[cytochrome c] = 2 Fe(II)-[cytochrome c] + pyruvate + 2 H(+)</text>
        <dbReference type="Rhea" id="RHEA:13521"/>
        <dbReference type="Rhea" id="RHEA-COMP:10350"/>
        <dbReference type="Rhea" id="RHEA-COMP:14399"/>
        <dbReference type="ChEBI" id="CHEBI:15361"/>
        <dbReference type="ChEBI" id="CHEBI:15378"/>
        <dbReference type="ChEBI" id="CHEBI:16004"/>
        <dbReference type="ChEBI" id="CHEBI:29033"/>
        <dbReference type="ChEBI" id="CHEBI:29034"/>
        <dbReference type="EC" id="1.1.2.4"/>
    </reaction>
</comment>
<dbReference type="InterPro" id="IPR016169">
    <property type="entry name" value="FAD-bd_PCMH_sub2"/>
</dbReference>
<sequence length="573" mass="62370">MRWQTNYHYLRACGRRSSSNSFGVAHRPSSSLLKVRGRYQDRANYVTDTQHAPRQQSATLPILGTIVATAAVTLLASEAWRGREVSKSENVTTDVQSGLSKYADVPTMLRAVEEVKSIIGPDNVSVDADDIELHGYSEWSTSNTTARPIAVLSPATTEEVSAIAKICTKYKVPMVPFGAGSSVEGNFAAPHSGVCIDLSRMNKVIELYEQDMNVTVQAGVRWTDLNEEIKSTGLFLPMDPSPTAYVGGMVATNCSGTNAMRYGTMKDWVVNLTVVLADGTVIKTKRRPRKSSAGYNLNALFTGSEGTLGIITEATLKLAIIPEDSSVGIATFPTVGDATAAASKLIRDGVPLAALEFMDDVQMKIINQNGGAGGRFWSEAPTLFLKFTGSRTAIDDSIQRTKSILTKNKGDELVFAKSPEEGDNLWSARKQSLWAMLAVRPEGTEIWSTDVAVPISRLAEIVELSKAESSNLGLFSTVLGHVGDGNFHQAVMYNPQSPEQYQAVKACVSRMMKRALEMEGTVSGEHGIGLGKKTYLEEELGTVTMQLMRGLKRSVDPHWLMNPGKVFDEYYKE</sequence>
<dbReference type="OMA" id="TASKIMR"/>
<dbReference type="SUPFAM" id="SSF55103">
    <property type="entry name" value="FAD-linked oxidases, C-terminal domain"/>
    <property type="match status" value="1"/>
</dbReference>
<dbReference type="InterPro" id="IPR006094">
    <property type="entry name" value="Oxid_FAD_bind_N"/>
</dbReference>
<reference evidence="10" key="1">
    <citation type="journal article" date="2017" name="Genome Biol.">
        <title>Comparative genomics reveals high biological diversity and specific adaptations in the industrially and medically important fungal genus Aspergillus.</title>
        <authorList>
            <person name="de Vries R.P."/>
            <person name="Riley R."/>
            <person name="Wiebenga A."/>
            <person name="Aguilar-Osorio G."/>
            <person name="Amillis S."/>
            <person name="Uchima C.A."/>
            <person name="Anderluh G."/>
            <person name="Asadollahi M."/>
            <person name="Askin M."/>
            <person name="Barry K."/>
            <person name="Battaglia E."/>
            <person name="Bayram O."/>
            <person name="Benocci T."/>
            <person name="Braus-Stromeyer S.A."/>
            <person name="Caldana C."/>
            <person name="Canovas D."/>
            <person name="Cerqueira G.C."/>
            <person name="Chen F."/>
            <person name="Chen W."/>
            <person name="Choi C."/>
            <person name="Clum A."/>
            <person name="Dos Santos R.A."/>
            <person name="Damasio A.R."/>
            <person name="Diallinas G."/>
            <person name="Emri T."/>
            <person name="Fekete E."/>
            <person name="Flipphi M."/>
            <person name="Freyberg S."/>
            <person name="Gallo A."/>
            <person name="Gournas C."/>
            <person name="Habgood R."/>
            <person name="Hainaut M."/>
            <person name="Harispe M.L."/>
            <person name="Henrissat B."/>
            <person name="Hilden K.S."/>
            <person name="Hope R."/>
            <person name="Hossain A."/>
            <person name="Karabika E."/>
            <person name="Karaffa L."/>
            <person name="Karanyi Z."/>
            <person name="Krasevec N."/>
            <person name="Kuo A."/>
            <person name="Kusch H."/>
            <person name="LaButti K."/>
            <person name="Lagendijk E.L."/>
            <person name="Lapidus A."/>
            <person name="Levasseur A."/>
            <person name="Lindquist E."/>
            <person name="Lipzen A."/>
            <person name="Logrieco A.F."/>
            <person name="MacCabe A."/>
            <person name="Maekelae M.R."/>
            <person name="Malavazi I."/>
            <person name="Melin P."/>
            <person name="Meyer V."/>
            <person name="Mielnichuk N."/>
            <person name="Miskei M."/>
            <person name="Molnar A.P."/>
            <person name="Mule G."/>
            <person name="Ngan C.Y."/>
            <person name="Orejas M."/>
            <person name="Orosz E."/>
            <person name="Ouedraogo J.P."/>
            <person name="Overkamp K.M."/>
            <person name="Park H.-S."/>
            <person name="Perrone G."/>
            <person name="Piumi F."/>
            <person name="Punt P.J."/>
            <person name="Ram A.F."/>
            <person name="Ramon A."/>
            <person name="Rauscher S."/>
            <person name="Record E."/>
            <person name="Riano-Pachon D.M."/>
            <person name="Robert V."/>
            <person name="Roehrig J."/>
            <person name="Ruller R."/>
            <person name="Salamov A."/>
            <person name="Salih N.S."/>
            <person name="Samson R.A."/>
            <person name="Sandor E."/>
            <person name="Sanguinetti M."/>
            <person name="Schuetze T."/>
            <person name="Sepcic K."/>
            <person name="Shelest E."/>
            <person name="Sherlock G."/>
            <person name="Sophianopoulou V."/>
            <person name="Squina F.M."/>
            <person name="Sun H."/>
            <person name="Susca A."/>
            <person name="Todd R.B."/>
            <person name="Tsang A."/>
            <person name="Unkles S.E."/>
            <person name="van de Wiele N."/>
            <person name="van Rossen-Uffink D."/>
            <person name="Oliveira J.V."/>
            <person name="Vesth T.C."/>
            <person name="Visser J."/>
            <person name="Yu J.-H."/>
            <person name="Zhou M."/>
            <person name="Andersen M.R."/>
            <person name="Archer D.B."/>
            <person name="Baker S.E."/>
            <person name="Benoit I."/>
            <person name="Brakhage A.A."/>
            <person name="Braus G.H."/>
            <person name="Fischer R."/>
            <person name="Frisvad J.C."/>
            <person name="Goldman G.H."/>
            <person name="Houbraken J."/>
            <person name="Oakley B."/>
            <person name="Pocsi I."/>
            <person name="Scazzocchio C."/>
            <person name="Seiboth B."/>
            <person name="vanKuyk P.A."/>
            <person name="Wortman J."/>
            <person name="Dyer P.S."/>
            <person name="Grigoriev I.V."/>
        </authorList>
    </citation>
    <scope>NUCLEOTIDE SEQUENCE [LARGE SCALE GENOMIC DNA]</scope>
    <source>
        <strain evidence="10">CBS 101740 / IMI 381727 / IBT 21946</strain>
    </source>
</reference>
<gene>
    <name evidence="9" type="ORF">ASPBRDRAFT_45464</name>
</gene>
<dbReference type="GO" id="GO:0008720">
    <property type="term" value="F:D-lactate dehydrogenase (NAD+) activity"/>
    <property type="evidence" value="ECO:0007669"/>
    <property type="project" value="TreeGrafter"/>
</dbReference>
<evidence type="ECO:0000256" key="1">
    <source>
        <dbReference type="ARBA" id="ARBA00001974"/>
    </source>
</evidence>
<dbReference type="GO" id="GO:1903457">
    <property type="term" value="P:lactate catabolic process"/>
    <property type="evidence" value="ECO:0007669"/>
    <property type="project" value="TreeGrafter"/>
</dbReference>
<dbReference type="OrthoDB" id="7786253at2759"/>
<dbReference type="Gene3D" id="3.30.465.10">
    <property type="match status" value="1"/>
</dbReference>
<evidence type="ECO:0000256" key="2">
    <source>
        <dbReference type="ARBA" id="ARBA00008000"/>
    </source>
</evidence>
<dbReference type="EMBL" id="KV878687">
    <property type="protein sequence ID" value="OJJ70158.1"/>
    <property type="molecule type" value="Genomic_DNA"/>
</dbReference>
<evidence type="ECO:0000256" key="6">
    <source>
        <dbReference type="ARBA" id="ARBA00038897"/>
    </source>
</evidence>
<dbReference type="GO" id="GO:0005739">
    <property type="term" value="C:mitochondrion"/>
    <property type="evidence" value="ECO:0007669"/>
    <property type="project" value="TreeGrafter"/>
</dbReference>
<dbReference type="EC" id="1.1.2.4" evidence="6"/>
<dbReference type="Proteomes" id="UP000184499">
    <property type="component" value="Unassembled WGS sequence"/>
</dbReference>
<dbReference type="InterPro" id="IPR036318">
    <property type="entry name" value="FAD-bd_PCMH-like_sf"/>
</dbReference>
<dbReference type="InterPro" id="IPR016164">
    <property type="entry name" value="FAD-linked_Oxase-like_C"/>
</dbReference>
<organism evidence="9 10">
    <name type="scientific">Aspergillus brasiliensis (strain CBS 101740 / IMI 381727 / IBT 21946)</name>
    <dbReference type="NCBI Taxonomy" id="767769"/>
    <lineage>
        <taxon>Eukaryota</taxon>
        <taxon>Fungi</taxon>
        <taxon>Dikarya</taxon>
        <taxon>Ascomycota</taxon>
        <taxon>Pezizomycotina</taxon>
        <taxon>Eurotiomycetes</taxon>
        <taxon>Eurotiomycetidae</taxon>
        <taxon>Eurotiales</taxon>
        <taxon>Aspergillaceae</taxon>
        <taxon>Aspergillus</taxon>
        <taxon>Aspergillus subgen. Circumdati</taxon>
    </lineage>
</organism>
<dbReference type="AlphaFoldDB" id="A0A1L9UES9"/>
<dbReference type="FunFam" id="3.30.70.2740:FF:000001">
    <property type="entry name" value="D-lactate dehydrogenase mitochondrial"/>
    <property type="match status" value="1"/>
</dbReference>
<dbReference type="GO" id="GO:0071949">
    <property type="term" value="F:FAD binding"/>
    <property type="evidence" value="ECO:0007669"/>
    <property type="project" value="InterPro"/>
</dbReference>
<protein>
    <recommendedName>
        <fullName evidence="6">D-lactate dehydrogenase (cytochrome)</fullName>
        <ecNumber evidence="6">1.1.2.4</ecNumber>
    </recommendedName>
</protein>
<dbReference type="VEuPathDB" id="FungiDB:ASPBRDRAFT_45464"/>
<dbReference type="GO" id="GO:0004458">
    <property type="term" value="F:D-lactate dehydrogenase (cytochrome) activity"/>
    <property type="evidence" value="ECO:0007669"/>
    <property type="project" value="UniProtKB-EC"/>
</dbReference>
<evidence type="ECO:0000256" key="3">
    <source>
        <dbReference type="ARBA" id="ARBA00022630"/>
    </source>
</evidence>
<dbReference type="Gene3D" id="1.10.45.10">
    <property type="entry name" value="Vanillyl-alcohol Oxidase, Chain A, domain 4"/>
    <property type="match status" value="1"/>
</dbReference>
<evidence type="ECO:0000256" key="5">
    <source>
        <dbReference type="ARBA" id="ARBA00023002"/>
    </source>
</evidence>
<dbReference type="Gene3D" id="3.30.70.2740">
    <property type="match status" value="1"/>
</dbReference>
<accession>A0A1L9UES9</accession>
<dbReference type="FunFam" id="3.30.465.10:FF:000014">
    <property type="entry name" value="D-lactate dehydrogenase (Cytochrome), putative"/>
    <property type="match status" value="1"/>
</dbReference>
<evidence type="ECO:0000313" key="9">
    <source>
        <dbReference type="EMBL" id="OJJ70158.1"/>
    </source>
</evidence>
<dbReference type="PROSITE" id="PS51387">
    <property type="entry name" value="FAD_PCMH"/>
    <property type="match status" value="1"/>
</dbReference>
<dbReference type="Pfam" id="PF01565">
    <property type="entry name" value="FAD_binding_4"/>
    <property type="match status" value="1"/>
</dbReference>
<dbReference type="PANTHER" id="PTHR11748:SF83">
    <property type="entry name" value="DEHYDROGENASE (CYTOCHROME), PUTATIVE (AFU_ORTHOLOGUE AFUA_1G17520)-RELATED"/>
    <property type="match status" value="1"/>
</dbReference>
<comment type="cofactor">
    <cofactor evidence="1">
        <name>FAD</name>
        <dbReference type="ChEBI" id="CHEBI:57692"/>
    </cofactor>
</comment>
<keyword evidence="3" id="KW-0285">Flavoprotein</keyword>
<dbReference type="InterPro" id="IPR004113">
    <property type="entry name" value="FAD-bd_oxidored_4_C"/>
</dbReference>
<dbReference type="PANTHER" id="PTHR11748">
    <property type="entry name" value="D-LACTATE DEHYDROGENASE"/>
    <property type="match status" value="1"/>
</dbReference>
<name>A0A1L9UES9_ASPBC</name>
<dbReference type="InterPro" id="IPR016166">
    <property type="entry name" value="FAD-bd_PCMH"/>
</dbReference>
<dbReference type="Pfam" id="PF02913">
    <property type="entry name" value="FAD-oxidase_C"/>
    <property type="match status" value="1"/>
</dbReference>
<dbReference type="STRING" id="767769.A0A1L9UES9"/>
<feature type="domain" description="FAD-binding PCMH-type" evidence="8">
    <location>
        <begin position="144"/>
        <end position="321"/>
    </location>
</feature>
<evidence type="ECO:0000259" key="8">
    <source>
        <dbReference type="PROSITE" id="PS51387"/>
    </source>
</evidence>
<dbReference type="InterPro" id="IPR016171">
    <property type="entry name" value="Vanillyl_alc_oxidase_C-sub2"/>
</dbReference>
<evidence type="ECO:0000313" key="10">
    <source>
        <dbReference type="Proteomes" id="UP000184499"/>
    </source>
</evidence>
<dbReference type="FunFam" id="1.10.45.10:FF:000001">
    <property type="entry name" value="D-lactate dehydrogenase mitochondrial"/>
    <property type="match status" value="1"/>
</dbReference>
<keyword evidence="4" id="KW-0274">FAD</keyword>
<comment type="similarity">
    <text evidence="2">Belongs to the FAD-binding oxidoreductase/transferase type 4 family.</text>
</comment>
<proteinExistence type="inferred from homology"/>
<keyword evidence="10" id="KW-1185">Reference proteome</keyword>
<dbReference type="SUPFAM" id="SSF56176">
    <property type="entry name" value="FAD-binding/transporter-associated domain-like"/>
    <property type="match status" value="1"/>
</dbReference>
<dbReference type="GeneID" id="93577899"/>
<evidence type="ECO:0000256" key="4">
    <source>
        <dbReference type="ARBA" id="ARBA00022827"/>
    </source>
</evidence>
<dbReference type="RefSeq" id="XP_067477407.1">
    <property type="nucleotide sequence ID" value="XM_067625411.1"/>
</dbReference>
<evidence type="ECO:0000256" key="7">
    <source>
        <dbReference type="ARBA" id="ARBA00051436"/>
    </source>
</evidence>
<keyword evidence="5" id="KW-0560">Oxidoreductase</keyword>